<name>A0A3B0QZB9_9ZZZZ</name>
<dbReference type="Gene3D" id="3.60.15.10">
    <property type="entry name" value="Ribonuclease Z/Hydroxyacylglutathione hydrolase-like"/>
    <property type="match status" value="1"/>
</dbReference>
<dbReference type="InterPro" id="IPR001279">
    <property type="entry name" value="Metallo-B-lactamas"/>
</dbReference>
<accession>A0A3B0QZB9</accession>
<dbReference type="SUPFAM" id="SSF56281">
    <property type="entry name" value="Metallo-hydrolase/oxidoreductase"/>
    <property type="match status" value="1"/>
</dbReference>
<dbReference type="InterPro" id="IPR050855">
    <property type="entry name" value="NDM-1-like"/>
</dbReference>
<dbReference type="PANTHER" id="PTHR42951">
    <property type="entry name" value="METALLO-BETA-LACTAMASE DOMAIN-CONTAINING"/>
    <property type="match status" value="1"/>
</dbReference>
<evidence type="ECO:0000259" key="1">
    <source>
        <dbReference type="SMART" id="SM00849"/>
    </source>
</evidence>
<dbReference type="InterPro" id="IPR036866">
    <property type="entry name" value="RibonucZ/Hydroxyglut_hydro"/>
</dbReference>
<dbReference type="SMART" id="SM00849">
    <property type="entry name" value="Lactamase_B"/>
    <property type="match status" value="1"/>
</dbReference>
<dbReference type="AlphaFoldDB" id="A0A3B0QZB9"/>
<evidence type="ECO:0000313" key="2">
    <source>
        <dbReference type="EMBL" id="VAV85622.1"/>
    </source>
</evidence>
<keyword evidence="2" id="KW-0378">Hydrolase</keyword>
<protein>
    <submittedName>
        <fullName evidence="2">MBL-fold metallo-hydrolase superfamily</fullName>
    </submittedName>
</protein>
<dbReference type="GO" id="GO:0016787">
    <property type="term" value="F:hydrolase activity"/>
    <property type="evidence" value="ECO:0007669"/>
    <property type="project" value="UniProtKB-KW"/>
</dbReference>
<dbReference type="CDD" id="cd16282">
    <property type="entry name" value="metallo-hydrolase-like_MBL-fold"/>
    <property type="match status" value="1"/>
</dbReference>
<feature type="domain" description="Metallo-beta-lactamase" evidence="1">
    <location>
        <begin position="45"/>
        <end position="223"/>
    </location>
</feature>
<gene>
    <name evidence="2" type="ORF">MNBD_BACTEROID02-1799</name>
</gene>
<dbReference type="Pfam" id="PF00753">
    <property type="entry name" value="Lactamase_B"/>
    <property type="match status" value="1"/>
</dbReference>
<reference evidence="2" key="1">
    <citation type="submission" date="2018-06" db="EMBL/GenBank/DDBJ databases">
        <authorList>
            <person name="Zhirakovskaya E."/>
        </authorList>
    </citation>
    <scope>NUCLEOTIDE SEQUENCE</scope>
</reference>
<sequence>MTTFQKLLSLFVFIFGITLYAQNPKEVTIKTTQLSGNVYMLVGQGGNIGISVGDDGVFVIDDQFAPLTPKILEAIKKLSDKPINFLVNTHYHGDHTGGNVNMAKVGAKIIAHENVRKRLVETPKRDGSMNPKEALPIITFNDKMNLYINGDEIAVFHVDNAHTDGDALLYFTNSNVLHTGDTYFNGRYPYIDLNSGGSVNGYIDAAKKGLILVDENTKIIPGHGGLSNKAEYKTFLKMLETLKIKVQAEIDKGKTEDEVAANTTITEAYDALNYGSGFISSEKIRRTFYKSLKK</sequence>
<dbReference type="PANTHER" id="PTHR42951:SF4">
    <property type="entry name" value="ACYL-COENZYME A THIOESTERASE MBLAC2"/>
    <property type="match status" value="1"/>
</dbReference>
<proteinExistence type="predicted"/>
<organism evidence="2">
    <name type="scientific">hydrothermal vent metagenome</name>
    <dbReference type="NCBI Taxonomy" id="652676"/>
    <lineage>
        <taxon>unclassified sequences</taxon>
        <taxon>metagenomes</taxon>
        <taxon>ecological metagenomes</taxon>
    </lineage>
</organism>
<dbReference type="EMBL" id="UOEB01000238">
    <property type="protein sequence ID" value="VAV85622.1"/>
    <property type="molecule type" value="Genomic_DNA"/>
</dbReference>